<keyword evidence="2" id="KW-0472">Membrane</keyword>
<evidence type="ECO:0000313" key="3">
    <source>
        <dbReference type="EMBL" id="KSW11802.1"/>
    </source>
</evidence>
<sequence length="467" mass="50471">MSIRSIVPLLLLAALLASYQSLVQAAHAARLELPTILVDLAHGQNYNGVCAMMSVVPDAYWIILVKSNAQVDQLPQCIKNRAYGIAVGDLTVLTKEASIDMVIIGQPVEPLSKAEKDAVASWFGGEGRKALWCATDSDYPAQGGNLELAQHICNDLLDYLAQKGFDVKLRSDYVSIEDTKSNAGRSYRVVAFVQPPSRYDADLLALGAEKVLMHGPGAVAWVDENGNWHKVTDPGTPDTIIPILFTSENGVVVEHQPRNPGEPGEFGYAHQAGEKGRFVLMAAQIVNTSKGTKIVIVSGESPYFGYQSLVSYYYHGIHLDGPRFFRNLILWATGNYEELKIFKKEMEVLEKAKEAALEAAKKAEQAMDTAQQAMKKAEDASQAASGAKSYVDKRLSEVQASLNQALQQGLNKAVEQLKSYVDQRMAAASNAAGQAESKASSAMSIAVGSLVLAIIALIAAGLAMRRK</sequence>
<evidence type="ECO:0000313" key="4">
    <source>
        <dbReference type="Proteomes" id="UP000053352"/>
    </source>
</evidence>
<name>A0A0V8RV12_PYROC</name>
<dbReference type="Proteomes" id="UP000053352">
    <property type="component" value="Unassembled WGS sequence"/>
</dbReference>
<evidence type="ECO:0000256" key="1">
    <source>
        <dbReference type="SAM" id="Coils"/>
    </source>
</evidence>
<keyword evidence="1" id="KW-0175">Coiled coil</keyword>
<dbReference type="EMBL" id="LNTB01000001">
    <property type="protein sequence ID" value="KSW11802.1"/>
    <property type="molecule type" value="Genomic_DNA"/>
</dbReference>
<evidence type="ECO:0000256" key="2">
    <source>
        <dbReference type="SAM" id="Phobius"/>
    </source>
</evidence>
<keyword evidence="2" id="KW-1133">Transmembrane helix</keyword>
<reference evidence="3 4" key="1">
    <citation type="submission" date="2015-11" db="EMBL/GenBank/DDBJ databases">
        <title>Genome sequence of Pyrodictium occultum PL-19, a marine hyperthermophilic archaeon isolated from Volcano, Italy.</title>
        <authorList>
            <person name="Utturkar S."/>
            <person name="Huber H."/>
            <person name="Leptihn S."/>
            <person name="Brown S."/>
            <person name="Stetter K.O."/>
            <person name="Podar M."/>
        </authorList>
    </citation>
    <scope>NUCLEOTIDE SEQUENCE [LARGE SCALE GENOMIC DNA]</scope>
    <source>
        <strain evidence="3 4">PL-19</strain>
    </source>
</reference>
<keyword evidence="4" id="KW-1185">Reference proteome</keyword>
<accession>A0A0V8RV12</accession>
<comment type="caution">
    <text evidence="3">The sequence shown here is derived from an EMBL/GenBank/DDBJ whole genome shotgun (WGS) entry which is preliminary data.</text>
</comment>
<feature type="transmembrane region" description="Helical" evidence="2">
    <location>
        <begin position="442"/>
        <end position="464"/>
    </location>
</feature>
<dbReference type="OrthoDB" id="18576at2157"/>
<proteinExistence type="predicted"/>
<gene>
    <name evidence="3" type="ORF">CF15_03085</name>
</gene>
<feature type="coiled-coil region" evidence="1">
    <location>
        <begin position="339"/>
        <end position="423"/>
    </location>
</feature>
<organism evidence="3 4">
    <name type="scientific">Pyrodictium occultum</name>
    <dbReference type="NCBI Taxonomy" id="2309"/>
    <lineage>
        <taxon>Archaea</taxon>
        <taxon>Thermoproteota</taxon>
        <taxon>Thermoprotei</taxon>
        <taxon>Desulfurococcales</taxon>
        <taxon>Pyrodictiaceae</taxon>
        <taxon>Pyrodictium</taxon>
    </lineage>
</organism>
<dbReference type="AlphaFoldDB" id="A0A0V8RV12"/>
<dbReference type="RefSeq" id="WP_058370480.1">
    <property type="nucleotide sequence ID" value="NZ_LNTB01000001.1"/>
</dbReference>
<protein>
    <submittedName>
        <fullName evidence="3">Uncharacterized protein</fullName>
    </submittedName>
</protein>
<keyword evidence="2" id="KW-0812">Transmembrane</keyword>
<dbReference type="STRING" id="2309.CF15_03085"/>